<feature type="transmembrane region" description="Helical" evidence="7">
    <location>
        <begin position="200"/>
        <end position="222"/>
    </location>
</feature>
<dbReference type="Gene3D" id="1.20.1250.20">
    <property type="entry name" value="MFS general substrate transporter like domains"/>
    <property type="match status" value="2"/>
</dbReference>
<comment type="subcellular location">
    <subcellularLocation>
        <location evidence="1">Membrane</location>
        <topology evidence="1">Multi-pass membrane protein</topology>
    </subcellularLocation>
</comment>
<dbReference type="Pfam" id="PF07690">
    <property type="entry name" value="MFS_1"/>
    <property type="match status" value="1"/>
</dbReference>
<evidence type="ECO:0000256" key="3">
    <source>
        <dbReference type="ARBA" id="ARBA00022692"/>
    </source>
</evidence>
<protein>
    <submittedName>
        <fullName evidence="9">Major facilitator superfamily domain-containing protein</fullName>
    </submittedName>
</protein>
<accession>A0AAD4GJ83</accession>
<feature type="compositionally biased region" description="Basic and acidic residues" evidence="6">
    <location>
        <begin position="1"/>
        <end position="12"/>
    </location>
</feature>
<evidence type="ECO:0000256" key="6">
    <source>
        <dbReference type="SAM" id="MobiDB-lite"/>
    </source>
</evidence>
<feature type="transmembrane region" description="Helical" evidence="7">
    <location>
        <begin position="332"/>
        <end position="356"/>
    </location>
</feature>
<feature type="transmembrane region" description="Helical" evidence="7">
    <location>
        <begin position="368"/>
        <end position="389"/>
    </location>
</feature>
<feature type="transmembrane region" description="Helical" evidence="7">
    <location>
        <begin position="460"/>
        <end position="481"/>
    </location>
</feature>
<gene>
    <name evidence="9" type="ORF">L210DRAFT_3500357</name>
</gene>
<feature type="transmembrane region" description="Helical" evidence="7">
    <location>
        <begin position="395"/>
        <end position="416"/>
    </location>
</feature>
<dbReference type="EMBL" id="WHUW01000003">
    <property type="protein sequence ID" value="KAF8448651.1"/>
    <property type="molecule type" value="Genomic_DNA"/>
</dbReference>
<evidence type="ECO:0000256" key="7">
    <source>
        <dbReference type="SAM" id="Phobius"/>
    </source>
</evidence>
<dbReference type="InterPro" id="IPR036259">
    <property type="entry name" value="MFS_trans_sf"/>
</dbReference>
<keyword evidence="5 7" id="KW-0472">Membrane</keyword>
<dbReference type="PROSITE" id="PS50850">
    <property type="entry name" value="MFS"/>
    <property type="match status" value="1"/>
</dbReference>
<evidence type="ECO:0000256" key="1">
    <source>
        <dbReference type="ARBA" id="ARBA00004141"/>
    </source>
</evidence>
<dbReference type="AlphaFoldDB" id="A0AAD4GJ83"/>
<sequence length="529" mass="59155">MAVDPEKKRNSYEDDAVAVSASPTPEHEAPQLEARQAAERRLLRKLDFRLLPTVVVIYLMNYIDRIAITAARLKGLQTDLGLSDVQYDTVVAILYVSYCPAQIPSNMCNHWLKPFQLGGSQLYLQNGRRPSVIRRPTLYIGTCVVLWGLTSALTGATHNFAGITACRVFIGLPEAAFYPGAIYLLSRWYTRKELAFRSAILYAGLLMSNAFGSFWAAGILGNMNGVLGIAAWRWLFYIEGAITVFIGFQAMWLLPDYPHNTRWLSPAERHLAQVRLAEDAGEADKDSEQESVFEGLKLAIKDPKVLTFMLMCASQLLGLSFTNFFPTLVATLGYSTTITLLVSAPPWVFAAIVTVINARHSDVTGERFFHQTGWWWVVIIGYIISLSTMATAGRYFSMFLMTVGYCGFTLTLVWVANAVPRPPAKRSAAIGLVNGFGNLGNLAGAYIWKAEWGPGYHQSMIIAICALAFASFLSFVVRMLLVRENKRMEREELDLMHGPERERIEGAAKLEGITFEEAVRRRMGFRYLY</sequence>
<evidence type="ECO:0000256" key="2">
    <source>
        <dbReference type="ARBA" id="ARBA00022448"/>
    </source>
</evidence>
<dbReference type="GO" id="GO:0022857">
    <property type="term" value="F:transmembrane transporter activity"/>
    <property type="evidence" value="ECO:0007669"/>
    <property type="project" value="InterPro"/>
</dbReference>
<dbReference type="InterPro" id="IPR011701">
    <property type="entry name" value="MFS"/>
</dbReference>
<dbReference type="PANTHER" id="PTHR43791">
    <property type="entry name" value="PERMEASE-RELATED"/>
    <property type="match status" value="1"/>
</dbReference>
<keyword evidence="3 7" id="KW-0812">Transmembrane</keyword>
<dbReference type="GO" id="GO:0016020">
    <property type="term" value="C:membrane"/>
    <property type="evidence" value="ECO:0007669"/>
    <property type="project" value="UniProtKB-SubCell"/>
</dbReference>
<keyword evidence="2" id="KW-0813">Transport</keyword>
<evidence type="ECO:0000313" key="9">
    <source>
        <dbReference type="EMBL" id="KAF8448651.1"/>
    </source>
</evidence>
<reference evidence="9" key="1">
    <citation type="submission" date="2019-10" db="EMBL/GenBank/DDBJ databases">
        <authorList>
            <consortium name="DOE Joint Genome Institute"/>
            <person name="Kuo A."/>
            <person name="Miyauchi S."/>
            <person name="Kiss E."/>
            <person name="Drula E."/>
            <person name="Kohler A."/>
            <person name="Sanchez-Garcia M."/>
            <person name="Andreopoulos B."/>
            <person name="Barry K.W."/>
            <person name="Bonito G."/>
            <person name="Buee M."/>
            <person name="Carver A."/>
            <person name="Chen C."/>
            <person name="Cichocki N."/>
            <person name="Clum A."/>
            <person name="Culley D."/>
            <person name="Crous P.W."/>
            <person name="Fauchery L."/>
            <person name="Girlanda M."/>
            <person name="Hayes R."/>
            <person name="Keri Z."/>
            <person name="LaButti K."/>
            <person name="Lipzen A."/>
            <person name="Lombard V."/>
            <person name="Magnuson J."/>
            <person name="Maillard F."/>
            <person name="Morin E."/>
            <person name="Murat C."/>
            <person name="Nolan M."/>
            <person name="Ohm R."/>
            <person name="Pangilinan J."/>
            <person name="Pereira M."/>
            <person name="Perotto S."/>
            <person name="Peter M."/>
            <person name="Riley R."/>
            <person name="Sitrit Y."/>
            <person name="Stielow B."/>
            <person name="Szollosi G."/>
            <person name="Zifcakova L."/>
            <person name="Stursova M."/>
            <person name="Spatafora J.W."/>
            <person name="Tedersoo L."/>
            <person name="Vaario L.-M."/>
            <person name="Yamada A."/>
            <person name="Yan M."/>
            <person name="Wang P."/>
            <person name="Xu J."/>
            <person name="Bruns T."/>
            <person name="Baldrian P."/>
            <person name="Vilgalys R."/>
            <person name="Henrissat B."/>
            <person name="Grigoriev I.V."/>
            <person name="Hibbett D."/>
            <person name="Nagy L.G."/>
            <person name="Martin F.M."/>
        </authorList>
    </citation>
    <scope>NUCLEOTIDE SEQUENCE</scope>
    <source>
        <strain evidence="9">BED1</strain>
    </source>
</reference>
<feature type="transmembrane region" description="Helical" evidence="7">
    <location>
        <begin position="305"/>
        <end position="326"/>
    </location>
</feature>
<comment type="caution">
    <text evidence="9">The sequence shown here is derived from an EMBL/GenBank/DDBJ whole genome shotgun (WGS) entry which is preliminary data.</text>
</comment>
<feature type="transmembrane region" description="Helical" evidence="7">
    <location>
        <begin position="138"/>
        <end position="156"/>
    </location>
</feature>
<name>A0AAD4GJ83_BOLED</name>
<reference evidence="9" key="2">
    <citation type="journal article" date="2020" name="Nat. Commun.">
        <title>Large-scale genome sequencing of mycorrhizal fungi provides insights into the early evolution of symbiotic traits.</title>
        <authorList>
            <person name="Miyauchi S."/>
            <person name="Kiss E."/>
            <person name="Kuo A."/>
            <person name="Drula E."/>
            <person name="Kohler A."/>
            <person name="Sanchez-Garcia M."/>
            <person name="Morin E."/>
            <person name="Andreopoulos B."/>
            <person name="Barry K.W."/>
            <person name="Bonito G."/>
            <person name="Buee M."/>
            <person name="Carver A."/>
            <person name="Chen C."/>
            <person name="Cichocki N."/>
            <person name="Clum A."/>
            <person name="Culley D."/>
            <person name="Crous P.W."/>
            <person name="Fauchery L."/>
            <person name="Girlanda M."/>
            <person name="Hayes R.D."/>
            <person name="Keri Z."/>
            <person name="LaButti K."/>
            <person name="Lipzen A."/>
            <person name="Lombard V."/>
            <person name="Magnuson J."/>
            <person name="Maillard F."/>
            <person name="Murat C."/>
            <person name="Nolan M."/>
            <person name="Ohm R.A."/>
            <person name="Pangilinan J."/>
            <person name="Pereira M.F."/>
            <person name="Perotto S."/>
            <person name="Peter M."/>
            <person name="Pfister S."/>
            <person name="Riley R."/>
            <person name="Sitrit Y."/>
            <person name="Stielow J.B."/>
            <person name="Szollosi G."/>
            <person name="Zifcakova L."/>
            <person name="Stursova M."/>
            <person name="Spatafora J.W."/>
            <person name="Tedersoo L."/>
            <person name="Vaario L.M."/>
            <person name="Yamada A."/>
            <person name="Yan M."/>
            <person name="Wang P."/>
            <person name="Xu J."/>
            <person name="Bruns T."/>
            <person name="Baldrian P."/>
            <person name="Vilgalys R."/>
            <person name="Dunand C."/>
            <person name="Henrissat B."/>
            <person name="Grigoriev I.V."/>
            <person name="Hibbett D."/>
            <person name="Nagy L.G."/>
            <person name="Martin F.M."/>
        </authorList>
    </citation>
    <scope>NUCLEOTIDE SEQUENCE</scope>
    <source>
        <strain evidence="9">BED1</strain>
    </source>
</reference>
<organism evidence="9 10">
    <name type="scientific">Boletus edulis BED1</name>
    <dbReference type="NCBI Taxonomy" id="1328754"/>
    <lineage>
        <taxon>Eukaryota</taxon>
        <taxon>Fungi</taxon>
        <taxon>Dikarya</taxon>
        <taxon>Basidiomycota</taxon>
        <taxon>Agaricomycotina</taxon>
        <taxon>Agaricomycetes</taxon>
        <taxon>Agaricomycetidae</taxon>
        <taxon>Boletales</taxon>
        <taxon>Boletineae</taxon>
        <taxon>Boletaceae</taxon>
        <taxon>Boletoideae</taxon>
        <taxon>Boletus</taxon>
    </lineage>
</organism>
<proteinExistence type="predicted"/>
<evidence type="ECO:0000259" key="8">
    <source>
        <dbReference type="PROSITE" id="PS50850"/>
    </source>
</evidence>
<keyword evidence="4 7" id="KW-1133">Transmembrane helix</keyword>
<dbReference type="PANTHER" id="PTHR43791:SF6">
    <property type="entry name" value="TRANSPORTER, PUTATIVE (AFU_ORTHOLOGUE AFUA_1G16690)-RELATED"/>
    <property type="match status" value="1"/>
</dbReference>
<feature type="transmembrane region" description="Helical" evidence="7">
    <location>
        <begin position="428"/>
        <end position="448"/>
    </location>
</feature>
<evidence type="ECO:0000256" key="5">
    <source>
        <dbReference type="ARBA" id="ARBA00023136"/>
    </source>
</evidence>
<dbReference type="InterPro" id="IPR020846">
    <property type="entry name" value="MFS_dom"/>
</dbReference>
<dbReference type="FunFam" id="1.20.1250.20:FF:000013">
    <property type="entry name" value="MFS general substrate transporter"/>
    <property type="match status" value="1"/>
</dbReference>
<dbReference type="SUPFAM" id="SSF103473">
    <property type="entry name" value="MFS general substrate transporter"/>
    <property type="match status" value="1"/>
</dbReference>
<evidence type="ECO:0000313" key="10">
    <source>
        <dbReference type="Proteomes" id="UP001194468"/>
    </source>
</evidence>
<feature type="transmembrane region" description="Helical" evidence="7">
    <location>
        <begin position="168"/>
        <end position="188"/>
    </location>
</feature>
<dbReference type="Proteomes" id="UP001194468">
    <property type="component" value="Unassembled WGS sequence"/>
</dbReference>
<feature type="region of interest" description="Disordered" evidence="6">
    <location>
        <begin position="1"/>
        <end position="32"/>
    </location>
</feature>
<feature type="transmembrane region" description="Helical" evidence="7">
    <location>
        <begin position="234"/>
        <end position="254"/>
    </location>
</feature>
<keyword evidence="10" id="KW-1185">Reference proteome</keyword>
<feature type="domain" description="Major facilitator superfamily (MFS) profile" evidence="8">
    <location>
        <begin position="50"/>
        <end position="486"/>
    </location>
</feature>
<evidence type="ECO:0000256" key="4">
    <source>
        <dbReference type="ARBA" id="ARBA00022989"/>
    </source>
</evidence>